<reference evidence="1 2" key="1">
    <citation type="submission" date="2018-02" db="EMBL/GenBank/DDBJ databases">
        <title>The genomes of Aspergillus section Nigri reveals drivers in fungal speciation.</title>
        <authorList>
            <consortium name="DOE Joint Genome Institute"/>
            <person name="Vesth T.C."/>
            <person name="Nybo J."/>
            <person name="Theobald S."/>
            <person name="Brandl J."/>
            <person name="Frisvad J.C."/>
            <person name="Nielsen K.F."/>
            <person name="Lyhne E.K."/>
            <person name="Kogle M.E."/>
            <person name="Kuo A."/>
            <person name="Riley R."/>
            <person name="Clum A."/>
            <person name="Nolan M."/>
            <person name="Lipzen A."/>
            <person name="Salamov A."/>
            <person name="Henrissat B."/>
            <person name="Wiebenga A."/>
            <person name="De vries R.P."/>
            <person name="Grigoriev I.V."/>
            <person name="Mortensen U.H."/>
            <person name="Andersen M.R."/>
            <person name="Baker S.E."/>
        </authorList>
    </citation>
    <scope>NUCLEOTIDE SEQUENCE [LARGE SCALE GENOMIC DNA]</scope>
    <source>
        <strain evidence="1 2">CBS 101889</strain>
    </source>
</reference>
<dbReference type="Proteomes" id="UP000248961">
    <property type="component" value="Unassembled WGS sequence"/>
</dbReference>
<proteinExistence type="predicted"/>
<accession>A0A395HYJ8</accession>
<keyword evidence="2" id="KW-1185">Reference proteome</keyword>
<dbReference type="GeneID" id="37205160"/>
<dbReference type="EMBL" id="KZ824282">
    <property type="protein sequence ID" value="RAL12606.1"/>
    <property type="molecule type" value="Genomic_DNA"/>
</dbReference>
<organism evidence="1 2">
    <name type="scientific">Aspergillus homomorphus (strain CBS 101889)</name>
    <dbReference type="NCBI Taxonomy" id="1450537"/>
    <lineage>
        <taxon>Eukaryota</taxon>
        <taxon>Fungi</taxon>
        <taxon>Dikarya</taxon>
        <taxon>Ascomycota</taxon>
        <taxon>Pezizomycotina</taxon>
        <taxon>Eurotiomycetes</taxon>
        <taxon>Eurotiomycetidae</taxon>
        <taxon>Eurotiales</taxon>
        <taxon>Aspergillaceae</taxon>
        <taxon>Aspergillus</taxon>
        <taxon>Aspergillus subgen. Circumdati</taxon>
    </lineage>
</organism>
<sequence>MERSGMLAQAWCPHSFIRAFPSTTTTRYDALQSSKGPYTTYRMAKRKRRVVELDRRVYLSRRLFDCAEYVQSRHLADFLCKLKARLVVVAAEPHPGYDNIPVSIAARKHSGMYALVMGLYFPCQPAFSLTTITPGLTMSHPSLNTPVAAQ</sequence>
<dbReference type="AlphaFoldDB" id="A0A395HYJ8"/>
<name>A0A395HYJ8_ASPHC</name>
<evidence type="ECO:0000313" key="2">
    <source>
        <dbReference type="Proteomes" id="UP000248961"/>
    </source>
</evidence>
<protein>
    <submittedName>
        <fullName evidence="1">Uncharacterized protein</fullName>
    </submittedName>
</protein>
<evidence type="ECO:0000313" key="1">
    <source>
        <dbReference type="EMBL" id="RAL12606.1"/>
    </source>
</evidence>
<gene>
    <name evidence="1" type="ORF">BO97DRAFT_51384</name>
</gene>
<dbReference type="VEuPathDB" id="FungiDB:BO97DRAFT_51384"/>
<dbReference type="RefSeq" id="XP_025551760.1">
    <property type="nucleotide sequence ID" value="XM_025700871.1"/>
</dbReference>